<dbReference type="OrthoDB" id="407658at2759"/>
<dbReference type="InterPro" id="IPR029044">
    <property type="entry name" value="Nucleotide-diphossugar_trans"/>
</dbReference>
<proteinExistence type="predicted"/>
<dbReference type="Pfam" id="PF03314">
    <property type="entry name" value="DUF273"/>
    <property type="match status" value="1"/>
</dbReference>
<sequence length="167" mass="19623">MSCYARIWNYEYRIANSSFYLRQCGQKDIFTLKKFFRRHCISAKILSSFDYILFLDADMGVVNPKRRIEEYIDPSADIIFYDRFYNWEVAAGAYLAKNTEWAVKFLNGFANYEDRLPKSFHGTDNGGLHAYLAEYIVGDSNPNGLARCLFIYNHSRSYDDLWLFEAC</sequence>
<reference evidence="1 2" key="1">
    <citation type="submission" date="2014-03" db="EMBL/GenBank/DDBJ databases">
        <title>Draft genome of the hookworm Oesophagostomum dentatum.</title>
        <authorList>
            <person name="Mitreva M."/>
        </authorList>
    </citation>
    <scope>NUCLEOTIDE SEQUENCE [LARGE SCALE GENOMIC DNA]</scope>
    <source>
        <strain evidence="1 2">OD-Hann</strain>
    </source>
</reference>
<evidence type="ECO:0008006" key="3">
    <source>
        <dbReference type="Google" id="ProtNLM"/>
    </source>
</evidence>
<dbReference type="Proteomes" id="UP000053660">
    <property type="component" value="Unassembled WGS sequence"/>
</dbReference>
<protein>
    <recommendedName>
        <fullName evidence="3">Nucleotide-diphospho-sugar transferase domain-containing protein</fullName>
    </recommendedName>
</protein>
<gene>
    <name evidence="1" type="ORF">OESDEN_06426</name>
</gene>
<dbReference type="Gene3D" id="3.90.550.10">
    <property type="entry name" value="Spore Coat Polysaccharide Biosynthesis Protein SpsA, Chain A"/>
    <property type="match status" value="1"/>
</dbReference>
<dbReference type="AlphaFoldDB" id="A0A0B1TCX6"/>
<name>A0A0B1TCX6_OESDE</name>
<dbReference type="EMBL" id="KN550665">
    <property type="protein sequence ID" value="KHJ93657.1"/>
    <property type="molecule type" value="Genomic_DNA"/>
</dbReference>
<organism evidence="1 2">
    <name type="scientific">Oesophagostomum dentatum</name>
    <name type="common">Nodular worm</name>
    <dbReference type="NCBI Taxonomy" id="61180"/>
    <lineage>
        <taxon>Eukaryota</taxon>
        <taxon>Metazoa</taxon>
        <taxon>Ecdysozoa</taxon>
        <taxon>Nematoda</taxon>
        <taxon>Chromadorea</taxon>
        <taxon>Rhabditida</taxon>
        <taxon>Rhabditina</taxon>
        <taxon>Rhabditomorpha</taxon>
        <taxon>Strongyloidea</taxon>
        <taxon>Strongylidae</taxon>
        <taxon>Oesophagostomum</taxon>
    </lineage>
</organism>
<dbReference type="PANTHER" id="PTHR31562:SF9">
    <property type="entry name" value="GLYCOSYLTRANSFERASE FAMILY 8 PROTEIN"/>
    <property type="match status" value="1"/>
</dbReference>
<evidence type="ECO:0000313" key="2">
    <source>
        <dbReference type="Proteomes" id="UP000053660"/>
    </source>
</evidence>
<keyword evidence="2" id="KW-1185">Reference proteome</keyword>
<dbReference type="SUPFAM" id="SSF53448">
    <property type="entry name" value="Nucleotide-diphospho-sugar transferases"/>
    <property type="match status" value="1"/>
</dbReference>
<evidence type="ECO:0000313" key="1">
    <source>
        <dbReference type="EMBL" id="KHJ93657.1"/>
    </source>
</evidence>
<dbReference type="PANTHER" id="PTHR31562">
    <property type="entry name" value="PROTEIN CBG18972"/>
    <property type="match status" value="1"/>
</dbReference>
<accession>A0A0B1TCX6</accession>
<dbReference type="InterPro" id="IPR004988">
    <property type="entry name" value="DUF273"/>
</dbReference>
<feature type="non-terminal residue" evidence="1">
    <location>
        <position position="167"/>
    </location>
</feature>